<proteinExistence type="predicted"/>
<protein>
    <submittedName>
        <fullName evidence="1">Uncharacterized protein</fullName>
    </submittedName>
</protein>
<accession>A0A6I6H057</accession>
<keyword evidence="2" id="KW-1185">Reference proteome</keyword>
<reference evidence="1 2" key="1">
    <citation type="submission" date="2019-11" db="EMBL/GenBank/DDBJ databases">
        <authorList>
            <person name="Im W.T."/>
        </authorList>
    </citation>
    <scope>NUCLEOTIDE SEQUENCE [LARGE SCALE GENOMIC DNA]</scope>
    <source>
        <strain evidence="1 2">SB-02</strain>
    </source>
</reference>
<evidence type="ECO:0000313" key="2">
    <source>
        <dbReference type="Proteomes" id="UP000426027"/>
    </source>
</evidence>
<gene>
    <name evidence="1" type="ORF">GLV81_08195</name>
</gene>
<dbReference type="AlphaFoldDB" id="A0A6I6H057"/>
<dbReference type="KEGG" id="fls:GLV81_08195"/>
<sequence length="162" mass="18868">MQITTCQHQQFEISNRRVGWHCVLQYSIEADGHCSFTGAANGWMRYQQHGWKIYAQPSDVYSIADISISHHSEMVLHLRQQGVRYVFKRMSFWRTRFMLLNEAEDEIVALLPTVNWGKSSYEFSIQINDEFQELLTPLLSVICLHCAIQSLKMMNGEEIVHG</sequence>
<evidence type="ECO:0000313" key="1">
    <source>
        <dbReference type="EMBL" id="QGW28081.1"/>
    </source>
</evidence>
<dbReference type="EMBL" id="CP046566">
    <property type="protein sequence ID" value="QGW28081.1"/>
    <property type="molecule type" value="Genomic_DNA"/>
</dbReference>
<dbReference type="RefSeq" id="WP_157478440.1">
    <property type="nucleotide sequence ID" value="NZ_CP046566.1"/>
</dbReference>
<name>A0A6I6H057_9BACT</name>
<dbReference type="Proteomes" id="UP000426027">
    <property type="component" value="Chromosome"/>
</dbReference>
<organism evidence="1 2">
    <name type="scientific">Phnomibacter ginsenosidimutans</name>
    <dbReference type="NCBI Taxonomy" id="2676868"/>
    <lineage>
        <taxon>Bacteria</taxon>
        <taxon>Pseudomonadati</taxon>
        <taxon>Bacteroidota</taxon>
        <taxon>Chitinophagia</taxon>
        <taxon>Chitinophagales</taxon>
        <taxon>Chitinophagaceae</taxon>
        <taxon>Phnomibacter</taxon>
    </lineage>
</organism>